<reference evidence="2 3" key="1">
    <citation type="submission" date="2018-11" db="EMBL/GenBank/DDBJ databases">
        <authorList>
            <consortium name="Pathogen Informatics"/>
        </authorList>
    </citation>
    <scope>NUCLEOTIDE SEQUENCE [LARGE SCALE GENOMIC DNA]</scope>
</reference>
<dbReference type="OrthoDB" id="5851023at2759"/>
<evidence type="ECO:0000313" key="2">
    <source>
        <dbReference type="EMBL" id="VDN43243.1"/>
    </source>
</evidence>
<dbReference type="Proteomes" id="UP000271098">
    <property type="component" value="Unassembled WGS sequence"/>
</dbReference>
<protein>
    <recommendedName>
        <fullName evidence="1">Pre-mRNA-splicing helicase BRR2-like plug domain-containing protein</fullName>
    </recommendedName>
</protein>
<keyword evidence="3" id="KW-1185">Reference proteome</keyword>
<evidence type="ECO:0000313" key="3">
    <source>
        <dbReference type="Proteomes" id="UP000271098"/>
    </source>
</evidence>
<dbReference type="EMBL" id="UYRT01102264">
    <property type="protein sequence ID" value="VDN43243.1"/>
    <property type="molecule type" value="Genomic_DNA"/>
</dbReference>
<dbReference type="AlphaFoldDB" id="A0A3P7NZU9"/>
<dbReference type="InterPro" id="IPR048863">
    <property type="entry name" value="BRR2_plug"/>
</dbReference>
<feature type="domain" description="Pre-mRNA-splicing helicase BRR2-like plug" evidence="1">
    <location>
        <begin position="20"/>
        <end position="73"/>
    </location>
</feature>
<dbReference type="Pfam" id="PF21188">
    <property type="entry name" value="BRR2_plug"/>
    <property type="match status" value="1"/>
</dbReference>
<organism evidence="2 3">
    <name type="scientific">Gongylonema pulchrum</name>
    <dbReference type="NCBI Taxonomy" id="637853"/>
    <lineage>
        <taxon>Eukaryota</taxon>
        <taxon>Metazoa</taxon>
        <taxon>Ecdysozoa</taxon>
        <taxon>Nematoda</taxon>
        <taxon>Chromadorea</taxon>
        <taxon>Rhabditida</taxon>
        <taxon>Spirurina</taxon>
        <taxon>Spiruromorpha</taxon>
        <taxon>Spiruroidea</taxon>
        <taxon>Gongylonematidae</taxon>
        <taxon>Gongylonema</taxon>
    </lineage>
</organism>
<name>A0A3P7NZU9_9BILA</name>
<proteinExistence type="predicted"/>
<gene>
    <name evidence="2" type="ORF">GPUH_LOCUS24722</name>
</gene>
<evidence type="ECO:0000259" key="1">
    <source>
        <dbReference type="Pfam" id="PF21188"/>
    </source>
</evidence>
<sequence>MLGDSNTELMGLYKPRTQETRQTYEAILAYIQDAIGDQPRDILCGAADEVLTVLKSDKIREKERKKEVELLLGPLTDERIAVLINLAKKITDFSMEEEKKADNVRFF</sequence>
<accession>A0A3P7NZU9</accession>